<evidence type="ECO:0000313" key="3">
    <source>
        <dbReference type="Proteomes" id="UP000198561"/>
    </source>
</evidence>
<dbReference type="EMBL" id="FNWQ01000001">
    <property type="protein sequence ID" value="SEH28053.1"/>
    <property type="molecule type" value="Genomic_DNA"/>
</dbReference>
<dbReference type="Proteomes" id="UP000198561">
    <property type="component" value="Unassembled WGS sequence"/>
</dbReference>
<dbReference type="Gene3D" id="3.90.25.10">
    <property type="entry name" value="UDP-galactose 4-epimerase, domain 1"/>
    <property type="match status" value="1"/>
</dbReference>
<organism evidence="2 3">
    <name type="scientific">Chryseobacterium culicis</name>
    <dbReference type="NCBI Taxonomy" id="680127"/>
    <lineage>
        <taxon>Bacteria</taxon>
        <taxon>Pseudomonadati</taxon>
        <taxon>Bacteroidota</taxon>
        <taxon>Flavobacteriia</taxon>
        <taxon>Flavobacteriales</taxon>
        <taxon>Weeksellaceae</taxon>
        <taxon>Chryseobacterium group</taxon>
        <taxon>Chryseobacterium</taxon>
    </lineage>
</organism>
<gene>
    <name evidence="2" type="ORF">SAMN05421593_0584</name>
</gene>
<dbReference type="InterPro" id="IPR051604">
    <property type="entry name" value="Ergot_Alk_Oxidoreductase"/>
</dbReference>
<dbReference type="RefSeq" id="WP_089689812.1">
    <property type="nucleotide sequence ID" value="NZ_FNWQ01000001.1"/>
</dbReference>
<dbReference type="SUPFAM" id="SSF51735">
    <property type="entry name" value="NAD(P)-binding Rossmann-fold domains"/>
    <property type="match status" value="1"/>
</dbReference>
<dbReference type="InterPro" id="IPR016040">
    <property type="entry name" value="NAD(P)-bd_dom"/>
</dbReference>
<dbReference type="Gene3D" id="3.40.50.720">
    <property type="entry name" value="NAD(P)-binding Rossmann-like Domain"/>
    <property type="match status" value="1"/>
</dbReference>
<dbReference type="STRING" id="680127.SAMN05421593_0584"/>
<dbReference type="AlphaFoldDB" id="A0A1H6H1Z5"/>
<dbReference type="InterPro" id="IPR036291">
    <property type="entry name" value="NAD(P)-bd_dom_sf"/>
</dbReference>
<dbReference type="OrthoDB" id="2149806at2"/>
<evidence type="ECO:0000313" key="2">
    <source>
        <dbReference type="EMBL" id="SEH28053.1"/>
    </source>
</evidence>
<sequence length="296" mass="32888">MKIAVTGSLGNIGKNLTQQLVKSGHEVIGIIRNPEKALEIESIGAIPAIGSVDDPEFLLKTFSDVDTVFAMVPPNYQVVNSRAYYNSIGNAYADAIKKSRVKKVVNISSWGAHLPEETGFITGAYDVEQILNKIPDLNITHIRAGYIYYNLFHFAGMIRNLGYIGSNYGGNDKIVLSSPKDIADASFEELTSTSCNDKSVRYIASDDRTASEIAKEIGKEIGIPQLEWKIFTNEEVRSSMEKQGLSEDVIVNTIDLNTSIHNGKMREDYDFQKCAVTGKVKLEDFAKEFAVYYKKY</sequence>
<proteinExistence type="predicted"/>
<feature type="domain" description="NAD(P)-binding" evidence="1">
    <location>
        <begin position="7"/>
        <end position="117"/>
    </location>
</feature>
<dbReference type="PANTHER" id="PTHR43162">
    <property type="match status" value="1"/>
</dbReference>
<protein>
    <submittedName>
        <fullName evidence="2">Uncharacterized conserved protein YbjT, contains NAD(P)-binding and DUF2867 domains</fullName>
    </submittedName>
</protein>
<dbReference type="Pfam" id="PF13460">
    <property type="entry name" value="NAD_binding_10"/>
    <property type="match status" value="1"/>
</dbReference>
<dbReference type="PANTHER" id="PTHR43162:SF1">
    <property type="entry name" value="PRESTALK A DIFFERENTIATION PROTEIN A"/>
    <property type="match status" value="1"/>
</dbReference>
<name>A0A1H6H1Z5_CHRCI</name>
<reference evidence="2 3" key="1">
    <citation type="submission" date="2016-10" db="EMBL/GenBank/DDBJ databases">
        <authorList>
            <person name="de Groot N.N."/>
        </authorList>
    </citation>
    <scope>NUCLEOTIDE SEQUENCE [LARGE SCALE GENOMIC DNA]</scope>
    <source>
        <strain evidence="2 3">DSM 23031</strain>
    </source>
</reference>
<accession>A0A1H6H1Z5</accession>
<evidence type="ECO:0000259" key="1">
    <source>
        <dbReference type="Pfam" id="PF13460"/>
    </source>
</evidence>